<dbReference type="HOGENOM" id="CLU_594500_0_0_1"/>
<comment type="caution">
    <text evidence="2">The sequence shown here is derived from an EMBL/GenBank/DDBJ whole genome shotgun (WGS) entry which is preliminary data.</text>
</comment>
<feature type="region of interest" description="Disordered" evidence="1">
    <location>
        <begin position="362"/>
        <end position="404"/>
    </location>
</feature>
<protein>
    <submittedName>
        <fullName evidence="2">Uncharacterized protein</fullName>
    </submittedName>
</protein>
<name>S8BD21_DACHA</name>
<reference evidence="3" key="2">
    <citation type="submission" date="2013-04" db="EMBL/GenBank/DDBJ databases">
        <title>Genomic mechanisms accounting for the adaptation to parasitism in nematode-trapping fungi.</title>
        <authorList>
            <person name="Ahren D.G."/>
        </authorList>
    </citation>
    <scope>NUCLEOTIDE SEQUENCE [LARGE SCALE GENOMIC DNA]</scope>
    <source>
        <strain evidence="3">CBS 200.50</strain>
    </source>
</reference>
<sequence>MKTKPKTQEDSSLWDVKLEVVSWTSGTPPHRGKHHNLGFAPPFPGSNQNSNYVWGYPGAHPMMAAPPGADGNYCWPIYVQGGTASNPQFAYYPIPPGTVPGVAGTPSKHKRRPVEDQDDEDDNCKCPDCTRQQPAAAGHGGSVPPGQPTAFMPTQIFTAAPPAQQTTFIPYIIPSSPPCNRHCKTKSSSGSNSSNDKKHSKKSPTSSSSYHYASACQCTSCKARRMAIEMDRLKDEKRREKDYKDAKDFFKMKERVDREDREADMEEEYRASKRVAEGRHEDAYVPYYPPYGTDEGYEWAVPITAFQTGRSTPIILEPIHYNAYHDTSDWQHLEAENSRLRRQKDHLKHKVQHLNQDVHELKSEARSTHGTSRSQTPVVEAREGFSAKNRRHQNRSDQQASTKAPMCASTLSALVLILARSVTSNATRRDAELVALAEAAVEGVIIGYHGVILGYLMLVK</sequence>
<reference evidence="2 3" key="1">
    <citation type="journal article" date="2013" name="PLoS Genet.">
        <title>Genomic mechanisms accounting for the adaptation to parasitism in nematode-trapping fungi.</title>
        <authorList>
            <person name="Meerupati T."/>
            <person name="Andersson K.M."/>
            <person name="Friman E."/>
            <person name="Kumar D."/>
            <person name="Tunlid A."/>
            <person name="Ahren D."/>
        </authorList>
    </citation>
    <scope>NUCLEOTIDE SEQUENCE [LARGE SCALE GENOMIC DNA]</scope>
    <source>
        <strain evidence="2 3">CBS 200.50</strain>
    </source>
</reference>
<evidence type="ECO:0000256" key="1">
    <source>
        <dbReference type="SAM" id="MobiDB-lite"/>
    </source>
</evidence>
<proteinExistence type="predicted"/>
<feature type="compositionally biased region" description="Polar residues" evidence="1">
    <location>
        <begin position="368"/>
        <end position="377"/>
    </location>
</feature>
<evidence type="ECO:0000313" key="2">
    <source>
        <dbReference type="EMBL" id="EPS37118.1"/>
    </source>
</evidence>
<accession>S8BD21</accession>
<dbReference type="AlphaFoldDB" id="S8BD21"/>
<feature type="region of interest" description="Disordered" evidence="1">
    <location>
        <begin position="99"/>
        <end position="127"/>
    </location>
</feature>
<gene>
    <name evidence="2" type="ORF">H072_9262</name>
</gene>
<evidence type="ECO:0000313" key="3">
    <source>
        <dbReference type="Proteomes" id="UP000015100"/>
    </source>
</evidence>
<organism evidence="2 3">
    <name type="scientific">Dactylellina haptotyla (strain CBS 200.50)</name>
    <name type="common">Nematode-trapping fungus</name>
    <name type="synonym">Monacrosporium haptotylum</name>
    <dbReference type="NCBI Taxonomy" id="1284197"/>
    <lineage>
        <taxon>Eukaryota</taxon>
        <taxon>Fungi</taxon>
        <taxon>Dikarya</taxon>
        <taxon>Ascomycota</taxon>
        <taxon>Pezizomycotina</taxon>
        <taxon>Orbiliomycetes</taxon>
        <taxon>Orbiliales</taxon>
        <taxon>Orbiliaceae</taxon>
        <taxon>Dactylellina</taxon>
    </lineage>
</organism>
<dbReference type="OMA" id="HYASACQ"/>
<dbReference type="OrthoDB" id="5394835at2759"/>
<dbReference type="EMBL" id="AQGS01000757">
    <property type="protein sequence ID" value="EPS37118.1"/>
    <property type="molecule type" value="Genomic_DNA"/>
</dbReference>
<dbReference type="Proteomes" id="UP000015100">
    <property type="component" value="Unassembled WGS sequence"/>
</dbReference>
<feature type="region of interest" description="Disordered" evidence="1">
    <location>
        <begin position="179"/>
        <end position="210"/>
    </location>
</feature>
<keyword evidence="3" id="KW-1185">Reference proteome</keyword>